<dbReference type="Gene3D" id="1.25.40.10">
    <property type="entry name" value="Tetratricopeptide repeat domain"/>
    <property type="match status" value="1"/>
</dbReference>
<reference evidence="1 2" key="1">
    <citation type="submission" date="2020-08" db="EMBL/GenBank/DDBJ databases">
        <title>Genomic Encyclopedia of Type Strains, Phase IV (KMG-IV): sequencing the most valuable type-strain genomes for metagenomic binning, comparative biology and taxonomic classification.</title>
        <authorList>
            <person name="Goeker M."/>
        </authorList>
    </citation>
    <scope>NUCLEOTIDE SEQUENCE [LARGE SCALE GENOMIC DNA]</scope>
    <source>
        <strain evidence="1 2">DSM 44197</strain>
    </source>
</reference>
<proteinExistence type="predicted"/>
<name>A0A7W3QRN4_ACTNM</name>
<gene>
    <name evidence="1" type="ORF">HNR61_008477</name>
</gene>
<evidence type="ECO:0000313" key="2">
    <source>
        <dbReference type="Proteomes" id="UP000572680"/>
    </source>
</evidence>
<dbReference type="AlphaFoldDB" id="A0A7W3QRN4"/>
<protein>
    <submittedName>
        <fullName evidence="1">Thioredoxin-like negative regulator of GroEL</fullName>
    </submittedName>
</protein>
<dbReference type="RefSeq" id="WP_182848675.1">
    <property type="nucleotide sequence ID" value="NZ_BAAALP010000075.1"/>
</dbReference>
<keyword evidence="2" id="KW-1185">Reference proteome</keyword>
<comment type="caution">
    <text evidence="1">The sequence shown here is derived from an EMBL/GenBank/DDBJ whole genome shotgun (WGS) entry which is preliminary data.</text>
</comment>
<dbReference type="EMBL" id="JACJIA010000018">
    <property type="protein sequence ID" value="MBA8956787.1"/>
    <property type="molecule type" value="Genomic_DNA"/>
</dbReference>
<evidence type="ECO:0000313" key="1">
    <source>
        <dbReference type="EMBL" id="MBA8956787.1"/>
    </source>
</evidence>
<dbReference type="Proteomes" id="UP000572680">
    <property type="component" value="Unassembled WGS sequence"/>
</dbReference>
<dbReference type="InterPro" id="IPR011990">
    <property type="entry name" value="TPR-like_helical_dom_sf"/>
</dbReference>
<accession>A0A7W3QRN4</accession>
<sequence length="537" mass="59650">MAVSWQWLRTRLRPGDVRRRVDALASEHVERDDSPAALALLRDHGIAEAAAAAQVADLLLARDRVDDAIAVLGGCAERAESPAERTLAARSLAHLLAEHDRTDELRERAGAGDPDAAERLVMWLLDRDRGTDLRAHVSSGGVYVSDRIILALRHKGYRKLADLAVRKHPDQVGYASAEPLVAEMERQRRYAEAIPLLRAFAERSPGAAHRLVDLCRKQGDAAGAAEAYRLRSGTLNDYDARPLIGLFLENGRMDDAMRVLRDHPNAADRFTTSCLIELMIVRDGALDDALSVLRRRPERWAAEHLADLASRPDRIEIVRASPDEAAAMVDRTLDAGDIDRALALLRVRAAGGDPRAAERLAALQRDRANDPRLRSIDLLMSTLYDLRVGRDLGPVPYSIQEWERGRVPDPGGDADARLAAALRDAGAVPRIPGGELPEPAFISTSRDRLHTEPRHRIDDDMSYQVWETPGYHWDVRDEHGMGAYFDASVNSRGEVEFSFLDDRYPATPDGWRALMTAVNAFGGHRKHIHLFVDRYAD</sequence>
<organism evidence="1 2">
    <name type="scientific">Actinomadura namibiensis</name>
    <dbReference type="NCBI Taxonomy" id="182080"/>
    <lineage>
        <taxon>Bacteria</taxon>
        <taxon>Bacillati</taxon>
        <taxon>Actinomycetota</taxon>
        <taxon>Actinomycetes</taxon>
        <taxon>Streptosporangiales</taxon>
        <taxon>Thermomonosporaceae</taxon>
        <taxon>Actinomadura</taxon>
    </lineage>
</organism>